<dbReference type="Proteomes" id="UP001163882">
    <property type="component" value="Chromosome"/>
</dbReference>
<dbReference type="PIRSF" id="PIRSF017306">
    <property type="entry name" value="Ureidogly_hydro"/>
    <property type="match status" value="1"/>
</dbReference>
<keyword evidence="3 5" id="KW-0456">Lyase</keyword>
<evidence type="ECO:0000256" key="1">
    <source>
        <dbReference type="ARBA" id="ARBA00011738"/>
    </source>
</evidence>
<keyword evidence="7" id="KW-1185">Reference proteome</keyword>
<comment type="subunit">
    <text evidence="1 5">Homodimer.</text>
</comment>
<dbReference type="GO" id="GO:0016829">
    <property type="term" value="F:lyase activity"/>
    <property type="evidence" value="ECO:0007669"/>
    <property type="project" value="UniProtKB-KW"/>
</dbReference>
<comment type="catalytic activity">
    <reaction evidence="4 5">
        <text>(S)-ureidoglycolate = urea + glyoxylate</text>
        <dbReference type="Rhea" id="RHEA:11304"/>
        <dbReference type="ChEBI" id="CHEBI:16199"/>
        <dbReference type="ChEBI" id="CHEBI:36655"/>
        <dbReference type="ChEBI" id="CHEBI:57296"/>
        <dbReference type="EC" id="4.3.2.3"/>
    </reaction>
</comment>
<name>A0ABY6IU70_9HYPH</name>
<sequence length="166" mass="18219">MTKTILAAPLTKEAFAPFGQVLTTEGAHHYPINNGMTERFHDLANVEIGGENGRTLISIFRGKPYQLPLSLTLVERHPLGSQAFMPLHRRPFLVIVAPDRDGVPGTPLAFLTEPGVGINIGRNVWHGVLTTLEEEGDFLVVDRGGDGDNLQEHVFEVPFSVKLDQT</sequence>
<comment type="pathway">
    <text evidence="5">Nitrogen metabolism; (S)-allantoin degradation.</text>
</comment>
<reference evidence="6" key="1">
    <citation type="submission" date="2022-10" db="EMBL/GenBank/DDBJ databases">
        <title>YIM 151497 complete genome.</title>
        <authorList>
            <person name="Chen X."/>
        </authorList>
    </citation>
    <scope>NUCLEOTIDE SEQUENCE</scope>
    <source>
        <strain evidence="6">YIM 151497</strain>
    </source>
</reference>
<protein>
    <recommendedName>
        <fullName evidence="5">Ureidoglycolate lyase</fullName>
        <ecNumber evidence="5">4.3.2.3</ecNumber>
    </recommendedName>
    <alternativeName>
        <fullName evidence="5">Ureidoglycolatase</fullName>
    </alternativeName>
</protein>
<dbReference type="Gene3D" id="2.60.120.480">
    <property type="entry name" value="Ureidoglycolate hydrolase"/>
    <property type="match status" value="1"/>
</dbReference>
<comment type="cofactor">
    <cofactor evidence="5">
        <name>Ni(2+)</name>
        <dbReference type="ChEBI" id="CHEBI:49786"/>
    </cofactor>
</comment>
<dbReference type="PANTHER" id="PTHR21221:SF1">
    <property type="entry name" value="UREIDOGLYCOLATE LYASE"/>
    <property type="match status" value="1"/>
</dbReference>
<dbReference type="HAMAP" id="MF_00616">
    <property type="entry name" value="Ureidogly_lyase"/>
    <property type="match status" value="1"/>
</dbReference>
<organism evidence="6 7">
    <name type="scientific">Pelagibacterium flavum</name>
    <dbReference type="NCBI Taxonomy" id="2984530"/>
    <lineage>
        <taxon>Bacteria</taxon>
        <taxon>Pseudomonadati</taxon>
        <taxon>Pseudomonadota</taxon>
        <taxon>Alphaproteobacteria</taxon>
        <taxon>Hyphomicrobiales</taxon>
        <taxon>Devosiaceae</taxon>
        <taxon>Pelagibacterium</taxon>
    </lineage>
</organism>
<dbReference type="InterPro" id="IPR023525">
    <property type="entry name" value="Ureidogly_lyase_bac"/>
</dbReference>
<gene>
    <name evidence="5" type="primary">allA</name>
    <name evidence="6" type="ORF">OF122_05670</name>
</gene>
<accession>A0ABY6IU70</accession>
<dbReference type="EMBL" id="CP107716">
    <property type="protein sequence ID" value="UYQ73250.1"/>
    <property type="molecule type" value="Genomic_DNA"/>
</dbReference>
<dbReference type="EC" id="4.3.2.3" evidence="5"/>
<evidence type="ECO:0000256" key="3">
    <source>
        <dbReference type="ARBA" id="ARBA00023239"/>
    </source>
</evidence>
<dbReference type="SUPFAM" id="SSF51182">
    <property type="entry name" value="RmlC-like cupins"/>
    <property type="match status" value="1"/>
</dbReference>
<dbReference type="NCBIfam" id="NF009932">
    <property type="entry name" value="PRK13395.1"/>
    <property type="match status" value="1"/>
</dbReference>
<comment type="similarity">
    <text evidence="5">Belongs to the ureidoglycolate lyase family.</text>
</comment>
<dbReference type="InterPro" id="IPR047233">
    <property type="entry name" value="UAH_cupin"/>
</dbReference>
<dbReference type="InterPro" id="IPR024060">
    <property type="entry name" value="Ureidoglycolate_lyase_dom_sf"/>
</dbReference>
<keyword evidence="2 5" id="KW-0659">Purine metabolism</keyword>
<evidence type="ECO:0000313" key="7">
    <source>
        <dbReference type="Proteomes" id="UP001163882"/>
    </source>
</evidence>
<evidence type="ECO:0000256" key="4">
    <source>
        <dbReference type="ARBA" id="ARBA00047684"/>
    </source>
</evidence>
<evidence type="ECO:0000313" key="6">
    <source>
        <dbReference type="EMBL" id="UYQ73250.1"/>
    </source>
</evidence>
<dbReference type="InterPro" id="IPR011051">
    <property type="entry name" value="RmlC_Cupin_sf"/>
</dbReference>
<dbReference type="RefSeq" id="WP_264226838.1">
    <property type="nucleotide sequence ID" value="NZ_CP107716.1"/>
</dbReference>
<evidence type="ECO:0000256" key="2">
    <source>
        <dbReference type="ARBA" id="ARBA00022631"/>
    </source>
</evidence>
<dbReference type="Pfam" id="PF04115">
    <property type="entry name" value="Ureidogly_lyase"/>
    <property type="match status" value="1"/>
</dbReference>
<dbReference type="CDD" id="cd20298">
    <property type="entry name" value="cupin_UAH"/>
    <property type="match status" value="1"/>
</dbReference>
<comment type="function">
    <text evidence="5">Catalyzes the catabolism of the allantoin degradation intermediate (S)-ureidoglycolate, generating urea and glyoxylate. Involved in the utilization of allantoin as nitrogen source.</text>
</comment>
<evidence type="ECO:0000256" key="5">
    <source>
        <dbReference type="HAMAP-Rule" id="MF_00616"/>
    </source>
</evidence>
<proteinExistence type="inferred from homology"/>
<dbReference type="InterPro" id="IPR007247">
    <property type="entry name" value="Ureidogly_lyase"/>
</dbReference>
<dbReference type="PANTHER" id="PTHR21221">
    <property type="entry name" value="UREIDOGLYCOLATE HYDROLASE"/>
    <property type="match status" value="1"/>
</dbReference>